<evidence type="ECO:0000313" key="5">
    <source>
        <dbReference type="EMBL" id="EEH59393.1"/>
    </source>
</evidence>
<dbReference type="Pfam" id="PF25170">
    <property type="entry name" value="TPR_WDR35"/>
    <property type="match status" value="1"/>
</dbReference>
<dbReference type="eggNOG" id="KOG2041">
    <property type="taxonomic scope" value="Eukaryota"/>
</dbReference>
<dbReference type="GO" id="GO:0097730">
    <property type="term" value="C:non-motile cilium"/>
    <property type="evidence" value="ECO:0007669"/>
    <property type="project" value="TreeGrafter"/>
</dbReference>
<dbReference type="InterPro" id="IPR039857">
    <property type="entry name" value="Ift122/121"/>
</dbReference>
<dbReference type="Pfam" id="PF25768">
    <property type="entry name" value="TPR_IFT121"/>
    <property type="match status" value="1"/>
</dbReference>
<dbReference type="InterPro" id="IPR056158">
    <property type="entry name" value="Beta-prop_IFT121_2nd"/>
</dbReference>
<keyword evidence="2" id="KW-0677">Repeat</keyword>
<name>C1MKL3_MICPC</name>
<dbReference type="Proteomes" id="UP000001876">
    <property type="component" value="Unassembled WGS sequence"/>
</dbReference>
<sequence length="511" mass="58944">MHDIFLPTGASPDISSASSSREYLKRQGVLEMFWSKDDPALLAFVERSRLYIFRGSEPEEPVTFSGCICSFTDLEIKAVIMEDIMRSPYDPCRESIVKYETKSLRDTRQLLKSAKQSLLQGNMFIANKAFTRCSDFYGIQLLLGAGIKEARTAAYLRKFDEAEKLYLVANRRDLAVGLRAQLGDWFKVERYIPDSTSCTITSKEALHNIGNYYFERRRWIKATGYYLRAGNLEKLLKCFYAVEDFVEFVRLLPNFHEGCRELSDIGVLLGSVGLCKDAVFAFSRGKNIKKANNVCSLLGDWGQAAVYAQHLLQNEMVVDTMQFYRRANKHKEFFLLTRQLARSRRSRRLNPLFVKKLYVFIAHEAAQNQSQTIDYEDTLMQTSPFDDIWQCAEAQHFWLLAHRQLHSGQYEYATRTSLALQGSKEQLDSADLYSFIALSSYFTRHYGNCSKAMTKLGPIIKVSRQKFNSFVDITTTVFLRVSIRHVFLCLANLYLSFTDVFFKRFMLQPCN</sequence>
<evidence type="ECO:0000259" key="3">
    <source>
        <dbReference type="Pfam" id="PF23390"/>
    </source>
</evidence>
<dbReference type="InterPro" id="IPR011990">
    <property type="entry name" value="TPR-like_helical_dom_sf"/>
</dbReference>
<dbReference type="SUPFAM" id="SSF48452">
    <property type="entry name" value="TPR-like"/>
    <property type="match status" value="1"/>
</dbReference>
<gene>
    <name evidence="5" type="ORF">MICPUCDRAFT_55378</name>
</gene>
<keyword evidence="1" id="KW-0853">WD repeat</keyword>
<dbReference type="OrthoDB" id="10260567at2759"/>
<dbReference type="GO" id="GO:0035721">
    <property type="term" value="P:intraciliary retrograde transport"/>
    <property type="evidence" value="ECO:0007669"/>
    <property type="project" value="TreeGrafter"/>
</dbReference>
<dbReference type="AlphaFoldDB" id="C1MKL3"/>
<dbReference type="GO" id="GO:0030991">
    <property type="term" value="C:intraciliary transport particle A"/>
    <property type="evidence" value="ECO:0007669"/>
    <property type="project" value="TreeGrafter"/>
</dbReference>
<dbReference type="InterPro" id="IPR057361">
    <property type="entry name" value="TPR_WDR35"/>
</dbReference>
<dbReference type="GeneID" id="9681512"/>
<dbReference type="RefSeq" id="XP_003056017.1">
    <property type="nucleotide sequence ID" value="XM_003055971.1"/>
</dbReference>
<dbReference type="InterPro" id="IPR057979">
    <property type="entry name" value="TPR_IFT121"/>
</dbReference>
<dbReference type="STRING" id="564608.C1MKL3"/>
<dbReference type="PANTHER" id="PTHR12764">
    <property type="entry name" value="WD REPEAT DOMAIN-RELATED"/>
    <property type="match status" value="1"/>
</dbReference>
<proteinExistence type="predicted"/>
<dbReference type="GO" id="GO:1905515">
    <property type="term" value="P:non-motile cilium assembly"/>
    <property type="evidence" value="ECO:0007669"/>
    <property type="project" value="TreeGrafter"/>
</dbReference>
<dbReference type="KEGG" id="mpp:MICPUCDRAFT_55378"/>
<evidence type="ECO:0000259" key="4">
    <source>
        <dbReference type="Pfam" id="PF25768"/>
    </source>
</evidence>
<dbReference type="GO" id="GO:0061512">
    <property type="term" value="P:protein localization to cilium"/>
    <property type="evidence" value="ECO:0007669"/>
    <property type="project" value="TreeGrafter"/>
</dbReference>
<reference evidence="5 6" key="1">
    <citation type="journal article" date="2009" name="Science">
        <title>Green evolution and dynamic adaptations revealed by genomes of the marine picoeukaryotes Micromonas.</title>
        <authorList>
            <person name="Worden A.Z."/>
            <person name="Lee J.H."/>
            <person name="Mock T."/>
            <person name="Rouze P."/>
            <person name="Simmons M.P."/>
            <person name="Aerts A.L."/>
            <person name="Allen A.E."/>
            <person name="Cuvelier M.L."/>
            <person name="Derelle E."/>
            <person name="Everett M.V."/>
            <person name="Foulon E."/>
            <person name="Grimwood J."/>
            <person name="Gundlach H."/>
            <person name="Henrissat B."/>
            <person name="Napoli C."/>
            <person name="McDonald S.M."/>
            <person name="Parker M.S."/>
            <person name="Rombauts S."/>
            <person name="Salamov A."/>
            <person name="Von Dassow P."/>
            <person name="Badger J.H."/>
            <person name="Coutinho P.M."/>
            <person name="Demir E."/>
            <person name="Dubchak I."/>
            <person name="Gentemann C."/>
            <person name="Eikrem W."/>
            <person name="Gready J.E."/>
            <person name="John U."/>
            <person name="Lanier W."/>
            <person name="Lindquist E.A."/>
            <person name="Lucas S."/>
            <person name="Mayer K.F."/>
            <person name="Moreau H."/>
            <person name="Not F."/>
            <person name="Otillar R."/>
            <person name="Panaud O."/>
            <person name="Pangilinan J."/>
            <person name="Paulsen I."/>
            <person name="Piegu B."/>
            <person name="Poliakov A."/>
            <person name="Robbens S."/>
            <person name="Schmutz J."/>
            <person name="Toulza E."/>
            <person name="Wyss T."/>
            <person name="Zelensky A."/>
            <person name="Zhou K."/>
            <person name="Armbrust E.V."/>
            <person name="Bhattacharya D."/>
            <person name="Goodenough U.W."/>
            <person name="Van de Peer Y."/>
            <person name="Grigoriev I.V."/>
        </authorList>
    </citation>
    <scope>NUCLEOTIDE SEQUENCE [LARGE SCALE GENOMIC DNA]</scope>
    <source>
        <strain evidence="5 6">CCMP1545</strain>
    </source>
</reference>
<organism evidence="6">
    <name type="scientific">Micromonas pusilla (strain CCMP1545)</name>
    <name type="common">Picoplanktonic green alga</name>
    <dbReference type="NCBI Taxonomy" id="564608"/>
    <lineage>
        <taxon>Eukaryota</taxon>
        <taxon>Viridiplantae</taxon>
        <taxon>Chlorophyta</taxon>
        <taxon>Mamiellophyceae</taxon>
        <taxon>Mamiellales</taxon>
        <taxon>Mamiellaceae</taxon>
        <taxon>Micromonas</taxon>
    </lineage>
</organism>
<accession>C1MKL3</accession>
<feature type="domain" description="IFT121-like TPR repeats" evidence="4">
    <location>
        <begin position="386"/>
        <end position="481"/>
    </location>
</feature>
<dbReference type="PANTHER" id="PTHR12764:SF5">
    <property type="entry name" value="LD29485P"/>
    <property type="match status" value="1"/>
</dbReference>
<keyword evidence="6" id="KW-1185">Reference proteome</keyword>
<evidence type="ECO:0000256" key="2">
    <source>
        <dbReference type="ARBA" id="ARBA00022737"/>
    </source>
</evidence>
<dbReference type="EMBL" id="GG663736">
    <property type="protein sequence ID" value="EEH59393.1"/>
    <property type="molecule type" value="Genomic_DNA"/>
</dbReference>
<dbReference type="Pfam" id="PF23390">
    <property type="entry name" value="Beta-prop_WDR35_2nd"/>
    <property type="match status" value="1"/>
</dbReference>
<evidence type="ECO:0000313" key="6">
    <source>
        <dbReference type="Proteomes" id="UP000001876"/>
    </source>
</evidence>
<feature type="domain" description="IFT121 second beta-propeller" evidence="3">
    <location>
        <begin position="17"/>
        <end position="100"/>
    </location>
</feature>
<evidence type="ECO:0000256" key="1">
    <source>
        <dbReference type="ARBA" id="ARBA00022574"/>
    </source>
</evidence>
<protein>
    <submittedName>
        <fullName evidence="5">Predicted protein</fullName>
    </submittedName>
</protein>
<dbReference type="Gene3D" id="1.25.40.470">
    <property type="match status" value="1"/>
</dbReference>